<protein>
    <submittedName>
        <fullName evidence="1">Rna recognition domain-containing protein</fullName>
    </submittedName>
</protein>
<dbReference type="EMBL" id="BSXG01000014">
    <property type="protein sequence ID" value="GME24632.1"/>
    <property type="molecule type" value="Genomic_DNA"/>
</dbReference>
<name>A0ACB5RVT6_9PEZI</name>
<dbReference type="Proteomes" id="UP001165186">
    <property type="component" value="Unassembled WGS sequence"/>
</dbReference>
<reference evidence="1" key="1">
    <citation type="submission" date="2024-09" db="EMBL/GenBank/DDBJ databases">
        <title>Draft Genome Sequences of Neofusicoccum parvum.</title>
        <authorList>
            <person name="Ashida A."/>
            <person name="Camagna M."/>
            <person name="Tanaka A."/>
            <person name="Takemoto D."/>
        </authorList>
    </citation>
    <scope>NUCLEOTIDE SEQUENCE</scope>
    <source>
        <strain evidence="1">PPO83</strain>
    </source>
</reference>
<proteinExistence type="predicted"/>
<gene>
    <name evidence="1" type="primary">g6894</name>
    <name evidence="1" type="ORF">NpPPO83_00006894</name>
</gene>
<sequence length="202" mass="22134">MAGRAKTDAKADQSKAAGPPPNQTLYCNNLPDKLPKKDLKRELYLLFSTYGSVLDIVTLKTQKMRGQAHIVFQDIPKATQAMRSLNDFEFYGKPMKIEYARSKAHFIAKLDGTFQQPTTGAQAVPTAAATSSLQQSIFNNPPSSLPAPPTQNGVDSPASVDSTKRRLESAEAGDAKRTKIEQPPAEEEEEDDEADMEMDESD</sequence>
<accession>A0ACB5RVT6</accession>
<evidence type="ECO:0000313" key="2">
    <source>
        <dbReference type="Proteomes" id="UP001165186"/>
    </source>
</evidence>
<comment type="caution">
    <text evidence="1">The sequence shown here is derived from an EMBL/GenBank/DDBJ whole genome shotgun (WGS) entry which is preliminary data.</text>
</comment>
<keyword evidence="2" id="KW-1185">Reference proteome</keyword>
<organism evidence="1 2">
    <name type="scientific">Neofusicoccum parvum</name>
    <dbReference type="NCBI Taxonomy" id="310453"/>
    <lineage>
        <taxon>Eukaryota</taxon>
        <taxon>Fungi</taxon>
        <taxon>Dikarya</taxon>
        <taxon>Ascomycota</taxon>
        <taxon>Pezizomycotina</taxon>
        <taxon>Dothideomycetes</taxon>
        <taxon>Dothideomycetes incertae sedis</taxon>
        <taxon>Botryosphaeriales</taxon>
        <taxon>Botryosphaeriaceae</taxon>
        <taxon>Neofusicoccum</taxon>
    </lineage>
</organism>
<evidence type="ECO:0000313" key="1">
    <source>
        <dbReference type="EMBL" id="GME24632.1"/>
    </source>
</evidence>